<dbReference type="PANTHER" id="PTHR43881:SF1">
    <property type="entry name" value="GAMMA-GLUTAMYLTRANSPEPTIDASE (AFU_ORTHOLOGUE AFUA_4G13580)"/>
    <property type="match status" value="1"/>
</dbReference>
<dbReference type="InterPro" id="IPR043138">
    <property type="entry name" value="GGT_lsub"/>
</dbReference>
<dbReference type="Gene3D" id="1.10.246.130">
    <property type="match status" value="1"/>
</dbReference>
<sequence length="504" mass="52460">MVCTVDHLASGAGLTMLERGGSAADAAIAANAVLSVVAPHLCGLGGDLFALVHDGEVTALNASGRAGSGADPDRLRADGHTRMPHLHDIRSVPVPGCVDGWSALHARYGRLPMAELLSPAIRLARGGFPASPLMTAGAANAARRPGGSDFASVRAAGDRLTRPGVARALEAVAEHGRDGFYLGEFGQGLVELGAGEYAEADLAAPNADWVEPLKVRAFGHDIWSAPPNSQGYLLLMSLAVADGLELPPAPNHAAWAHLLAEAARVAGYDRLDVLHEDAKDLLDPAEIARRRALIDPLARVRLRGPVQHDGDTTYLCVVDGDGMGVSLIQSNASGFGSMVFEPRTGINLHNRGIGFSLKPGHPAEYGPRKRPPHTLTPALVTRPDGSLRTVVGTMGGDAQPQILLQVITRLLKHGEEPGKAISAPRWRLGSGGTGFDTWEAPDDAVVDLEEGATWADGLSALGHRVAALPYGGSFGHAHLIDVRADGLLAGAADPRSQVGSAIGR</sequence>
<accession>A0A1G9FCW0</accession>
<dbReference type="PANTHER" id="PTHR43881">
    <property type="entry name" value="GAMMA-GLUTAMYLTRANSPEPTIDASE (AFU_ORTHOLOGUE AFUA_4G13580)"/>
    <property type="match status" value="1"/>
</dbReference>
<dbReference type="SUPFAM" id="SSF56235">
    <property type="entry name" value="N-terminal nucleophile aminohydrolases (Ntn hydrolases)"/>
    <property type="match status" value="1"/>
</dbReference>
<evidence type="ECO:0000313" key="1">
    <source>
        <dbReference type="EMBL" id="SDK86187.1"/>
    </source>
</evidence>
<dbReference type="InterPro" id="IPR052896">
    <property type="entry name" value="GGT-like_enzyme"/>
</dbReference>
<organism evidence="1 2">
    <name type="scientific">Nonomuraea maritima</name>
    <dbReference type="NCBI Taxonomy" id="683260"/>
    <lineage>
        <taxon>Bacteria</taxon>
        <taxon>Bacillati</taxon>
        <taxon>Actinomycetota</taxon>
        <taxon>Actinomycetes</taxon>
        <taxon>Streptosporangiales</taxon>
        <taxon>Streptosporangiaceae</taxon>
        <taxon>Nonomuraea</taxon>
    </lineage>
</organism>
<dbReference type="GO" id="GO:0016787">
    <property type="term" value="F:hydrolase activity"/>
    <property type="evidence" value="ECO:0007669"/>
    <property type="project" value="UniProtKB-KW"/>
</dbReference>
<evidence type="ECO:0000313" key="2">
    <source>
        <dbReference type="Proteomes" id="UP000198683"/>
    </source>
</evidence>
<dbReference type="Gene3D" id="3.60.20.40">
    <property type="match status" value="1"/>
</dbReference>
<reference evidence="1 2" key="1">
    <citation type="submission" date="2016-10" db="EMBL/GenBank/DDBJ databases">
        <authorList>
            <person name="de Groot N.N."/>
        </authorList>
    </citation>
    <scope>NUCLEOTIDE SEQUENCE [LARGE SCALE GENOMIC DNA]</scope>
    <source>
        <strain evidence="1 2">CGMCC 4.5681</strain>
    </source>
</reference>
<name>A0A1G9FCW0_9ACTN</name>
<dbReference type="InterPro" id="IPR029055">
    <property type="entry name" value="Ntn_hydrolases_N"/>
</dbReference>
<dbReference type="PRINTS" id="PR01210">
    <property type="entry name" value="GGTRANSPTASE"/>
</dbReference>
<dbReference type="InterPro" id="IPR043137">
    <property type="entry name" value="GGT_ssub_C"/>
</dbReference>
<keyword evidence="1" id="KW-0378">Hydrolase</keyword>
<proteinExistence type="predicted"/>
<dbReference type="AlphaFoldDB" id="A0A1G9FCW0"/>
<dbReference type="Pfam" id="PF01019">
    <property type="entry name" value="G_glu_transpept"/>
    <property type="match status" value="1"/>
</dbReference>
<dbReference type="Proteomes" id="UP000198683">
    <property type="component" value="Unassembled WGS sequence"/>
</dbReference>
<dbReference type="STRING" id="683260.SAMN05421874_11242"/>
<dbReference type="EMBL" id="FNFB01000012">
    <property type="protein sequence ID" value="SDK86187.1"/>
    <property type="molecule type" value="Genomic_DNA"/>
</dbReference>
<keyword evidence="2" id="KW-1185">Reference proteome</keyword>
<protein>
    <submittedName>
        <fullName evidence="1">Gamma-glutamyltranspeptidase / glutathione hydrolase</fullName>
    </submittedName>
</protein>
<gene>
    <name evidence="1" type="ORF">SAMN05421874_11242</name>
</gene>